<proteinExistence type="predicted"/>
<dbReference type="Pfam" id="PF09360">
    <property type="entry name" value="zf-CDGSH"/>
    <property type="match status" value="1"/>
</dbReference>
<reference evidence="10" key="3">
    <citation type="submission" date="2016-11" db="EMBL/GenBank/DDBJ databases">
        <authorList>
            <person name="Varghese N."/>
            <person name="Submissions S."/>
        </authorList>
    </citation>
    <scope>NUCLEOTIDE SEQUENCE [LARGE SCALE GENOMIC DNA]</scope>
    <source>
        <strain evidence="10">DX253</strain>
    </source>
</reference>
<evidence type="ECO:0000313" key="8">
    <source>
        <dbReference type="EMBL" id="SHL18823.1"/>
    </source>
</evidence>
<dbReference type="Gene3D" id="3.40.5.90">
    <property type="entry name" value="CDGSH iron-sulfur domain, mitoNEET-type"/>
    <property type="match status" value="1"/>
</dbReference>
<dbReference type="GO" id="GO:0046872">
    <property type="term" value="F:metal ion binding"/>
    <property type="evidence" value="ECO:0007669"/>
    <property type="project" value="UniProtKB-KW"/>
</dbReference>
<dbReference type="SMART" id="SM00704">
    <property type="entry name" value="ZnF_CDGSH"/>
    <property type="match status" value="1"/>
</dbReference>
<gene>
    <name evidence="8" type="ORF">SAMN05444342_3186</name>
    <name evidence="7" type="ORF">ZOD2009_06244</name>
</gene>
<keyword evidence="10" id="KW-1185">Reference proteome</keyword>
<feature type="region of interest" description="Disordered" evidence="5">
    <location>
        <begin position="71"/>
        <end position="101"/>
    </location>
</feature>
<accession>E7QR26</accession>
<keyword evidence="3" id="KW-0408">Iron</keyword>
<dbReference type="InterPro" id="IPR042216">
    <property type="entry name" value="MitoNEET_CISD"/>
</dbReference>
<dbReference type="eggNOG" id="arCOG01667">
    <property type="taxonomic scope" value="Archaea"/>
</dbReference>
<dbReference type="GO" id="GO:0005737">
    <property type="term" value="C:cytoplasm"/>
    <property type="evidence" value="ECO:0007669"/>
    <property type="project" value="UniProtKB-ARBA"/>
</dbReference>
<dbReference type="PATRIC" id="fig|797209.4.peg.1240"/>
<dbReference type="OrthoDB" id="5781at2157"/>
<keyword evidence="1" id="KW-0001">2Fe-2S</keyword>
<evidence type="ECO:0000256" key="5">
    <source>
        <dbReference type="SAM" id="MobiDB-lite"/>
    </source>
</evidence>
<dbReference type="EMBL" id="FRAN01000005">
    <property type="protein sequence ID" value="SHL18823.1"/>
    <property type="molecule type" value="Genomic_DNA"/>
</dbReference>
<dbReference type="AlphaFoldDB" id="E7QR26"/>
<evidence type="ECO:0000256" key="4">
    <source>
        <dbReference type="ARBA" id="ARBA00023014"/>
    </source>
</evidence>
<reference evidence="7 9" key="1">
    <citation type="journal article" date="2014" name="ISME J.">
        <title>Trehalose/2-sulfotrehalose biosynthesis and glycine-betaine uptake are widely spread mechanisms for osmoadaptation in the Halobacteriales.</title>
        <authorList>
            <person name="Youssef N.H."/>
            <person name="Savage-Ashlock K.N."/>
            <person name="McCully A.L."/>
            <person name="Luedtke B."/>
            <person name="Shaw E.I."/>
            <person name="Hoff W.D."/>
            <person name="Elshahed M.S."/>
        </authorList>
    </citation>
    <scope>NUCLEOTIDE SEQUENCE [LARGE SCALE GENOMIC DNA]</scope>
    <source>
        <strain evidence="7 9">DX253</strain>
    </source>
</reference>
<keyword evidence="4" id="KW-0411">Iron-sulfur</keyword>
<evidence type="ECO:0000259" key="6">
    <source>
        <dbReference type="SMART" id="SM00704"/>
    </source>
</evidence>
<dbReference type="InterPro" id="IPR018967">
    <property type="entry name" value="FeS-contain_CDGSH-typ"/>
</dbReference>
<protein>
    <submittedName>
        <fullName evidence="7">Iron sulfur domain-containing, CDGSH-type</fullName>
    </submittedName>
    <submittedName>
        <fullName evidence="8">Zn-finger domain of CDGSH type-containing protein</fullName>
    </submittedName>
</protein>
<dbReference type="GO" id="GO:0051537">
    <property type="term" value="F:2 iron, 2 sulfur cluster binding"/>
    <property type="evidence" value="ECO:0007669"/>
    <property type="project" value="UniProtKB-KW"/>
</dbReference>
<dbReference type="Proteomes" id="UP000003751">
    <property type="component" value="Unassembled WGS sequence"/>
</dbReference>
<evidence type="ECO:0000256" key="3">
    <source>
        <dbReference type="ARBA" id="ARBA00023004"/>
    </source>
</evidence>
<keyword evidence="2" id="KW-0479">Metal-binding</keyword>
<evidence type="ECO:0000313" key="10">
    <source>
        <dbReference type="Proteomes" id="UP000184203"/>
    </source>
</evidence>
<dbReference type="STRING" id="797209.GCA_000376445_03950"/>
<dbReference type="RefSeq" id="WP_007978056.1">
    <property type="nucleotide sequence ID" value="NZ_AEMG01000005.1"/>
</dbReference>
<dbReference type="Proteomes" id="UP000184203">
    <property type="component" value="Unassembled WGS sequence"/>
</dbReference>
<sequence length="101" mass="11386">MAREVRHDARSPLKLDEDDIDEEKGDIAVCRCGLSAEYPFCDGTHRTTRDEEEGTVYRYEDGKRRVIEKIVYREGDGSGDHGNGTDDRGDGNRDYGDDNGD</sequence>
<dbReference type="EMBL" id="AEMG01000005">
    <property type="protein sequence ID" value="EFW92934.1"/>
    <property type="molecule type" value="Genomic_DNA"/>
</dbReference>
<evidence type="ECO:0000256" key="1">
    <source>
        <dbReference type="ARBA" id="ARBA00022714"/>
    </source>
</evidence>
<feature type="domain" description="Iron-binding zinc finger CDGSH type" evidence="6">
    <location>
        <begin position="10"/>
        <end position="51"/>
    </location>
</feature>
<evidence type="ECO:0000313" key="7">
    <source>
        <dbReference type="EMBL" id="EFW92934.1"/>
    </source>
</evidence>
<evidence type="ECO:0000313" key="9">
    <source>
        <dbReference type="Proteomes" id="UP000003751"/>
    </source>
</evidence>
<evidence type="ECO:0000256" key="2">
    <source>
        <dbReference type="ARBA" id="ARBA00022723"/>
    </source>
</evidence>
<organism evidence="7 9">
    <name type="scientific">Haladaptatus paucihalophilus DX253</name>
    <dbReference type="NCBI Taxonomy" id="797209"/>
    <lineage>
        <taxon>Archaea</taxon>
        <taxon>Methanobacteriati</taxon>
        <taxon>Methanobacteriota</taxon>
        <taxon>Stenosarchaea group</taxon>
        <taxon>Halobacteria</taxon>
        <taxon>Halobacteriales</taxon>
        <taxon>Haladaptataceae</taxon>
        <taxon>Haladaptatus</taxon>
    </lineage>
</organism>
<reference evidence="8" key="2">
    <citation type="submission" date="2016-11" db="EMBL/GenBank/DDBJ databases">
        <authorList>
            <person name="Jaros S."/>
            <person name="Januszkiewicz K."/>
            <person name="Wedrychowicz H."/>
        </authorList>
    </citation>
    <scope>NUCLEOTIDE SEQUENCE [LARGE SCALE GENOMIC DNA]</scope>
    <source>
        <strain evidence="8">DX253</strain>
    </source>
</reference>
<name>E7QR26_HALPU</name>